<evidence type="ECO:0000256" key="6">
    <source>
        <dbReference type="SAM" id="MobiDB-lite"/>
    </source>
</evidence>
<evidence type="ECO:0000256" key="7">
    <source>
        <dbReference type="SAM" id="SignalP"/>
    </source>
</evidence>
<dbReference type="PIRSF" id="PIRSF004846">
    <property type="entry name" value="ModA"/>
    <property type="match status" value="1"/>
</dbReference>
<feature type="binding site" evidence="5">
    <location>
        <position position="215"/>
    </location>
    <ligand>
        <name>molybdate</name>
        <dbReference type="ChEBI" id="CHEBI:36264"/>
    </ligand>
</feature>
<evidence type="ECO:0000256" key="5">
    <source>
        <dbReference type="PIRSR" id="PIRSR004846-1"/>
    </source>
</evidence>
<feature type="compositionally biased region" description="Low complexity" evidence="6">
    <location>
        <begin position="41"/>
        <end position="64"/>
    </location>
</feature>
<dbReference type="Proteomes" id="UP000234789">
    <property type="component" value="Unassembled WGS sequence"/>
</dbReference>
<reference evidence="8 9" key="1">
    <citation type="submission" date="2017-05" db="EMBL/GenBank/DDBJ databases">
        <title>Functional genome analysis of Paenibacillus pasadenensis strain R16: insights on endophytic life style and antifungal activity.</title>
        <authorList>
            <person name="Passera A."/>
            <person name="Marcolungo L."/>
            <person name="Casati P."/>
            <person name="Brasca M."/>
            <person name="Quaglino F."/>
            <person name="Delledonne M."/>
        </authorList>
    </citation>
    <scope>NUCLEOTIDE SEQUENCE [LARGE SCALE GENOMIC DNA]</scope>
    <source>
        <strain evidence="8 9">R16</strain>
    </source>
</reference>
<dbReference type="GO" id="GO:1901359">
    <property type="term" value="F:tungstate binding"/>
    <property type="evidence" value="ECO:0007669"/>
    <property type="project" value="UniProtKB-ARBA"/>
</dbReference>
<dbReference type="CDD" id="cd13537">
    <property type="entry name" value="PBP2_YvgL_like"/>
    <property type="match status" value="1"/>
</dbReference>
<gene>
    <name evidence="8" type="ORF">B8V81_2345</name>
</gene>
<evidence type="ECO:0000256" key="1">
    <source>
        <dbReference type="ARBA" id="ARBA00009175"/>
    </source>
</evidence>
<keyword evidence="9" id="KW-1185">Reference proteome</keyword>
<feature type="chain" id="PRO_5014924422" evidence="7">
    <location>
        <begin position="32"/>
        <end position="298"/>
    </location>
</feature>
<protein>
    <submittedName>
        <fullName evidence="8">Molybdenum ABC transporter, periplasmic molybdenum-binding protein ModA</fullName>
    </submittedName>
</protein>
<feature type="binding site" evidence="5">
    <location>
        <position position="106"/>
    </location>
    <ligand>
        <name>molybdate</name>
        <dbReference type="ChEBI" id="CHEBI:36264"/>
    </ligand>
</feature>
<dbReference type="Gene3D" id="3.40.190.10">
    <property type="entry name" value="Periplasmic binding protein-like II"/>
    <property type="match status" value="2"/>
</dbReference>
<comment type="caution">
    <text evidence="8">The sequence shown here is derived from an EMBL/GenBank/DDBJ whole genome shotgun (WGS) entry which is preliminary data.</text>
</comment>
<feature type="region of interest" description="Disordered" evidence="6">
    <location>
        <begin position="36"/>
        <end position="67"/>
    </location>
</feature>
<comment type="similarity">
    <text evidence="1">Belongs to the bacterial solute-binding protein ModA family.</text>
</comment>
<feature type="binding site" evidence="5">
    <location>
        <position position="78"/>
    </location>
    <ligand>
        <name>molybdate</name>
        <dbReference type="ChEBI" id="CHEBI:36264"/>
    </ligand>
</feature>
<dbReference type="RefSeq" id="WP_101808401.1">
    <property type="nucleotide sequence ID" value="NZ_NFEZ01000004.1"/>
</dbReference>
<keyword evidence="3 5" id="KW-0479">Metal-binding</keyword>
<dbReference type="EMBL" id="NFEZ01000004">
    <property type="protein sequence ID" value="PLT43914.1"/>
    <property type="molecule type" value="Genomic_DNA"/>
</dbReference>
<dbReference type="InterPro" id="IPR050682">
    <property type="entry name" value="ModA/WtpA"/>
</dbReference>
<name>A0A2N5N0Q9_9BACL</name>
<dbReference type="Pfam" id="PF13531">
    <property type="entry name" value="SBP_bac_11"/>
    <property type="match status" value="1"/>
</dbReference>
<dbReference type="InterPro" id="IPR041879">
    <property type="entry name" value="YvgL-like_PBP2"/>
</dbReference>
<dbReference type="PANTHER" id="PTHR30632">
    <property type="entry name" value="MOLYBDATE-BINDING PERIPLASMIC PROTEIN"/>
    <property type="match status" value="1"/>
</dbReference>
<dbReference type="AlphaFoldDB" id="A0A2N5N0Q9"/>
<dbReference type="GO" id="GO:0015689">
    <property type="term" value="P:molybdate ion transport"/>
    <property type="evidence" value="ECO:0007669"/>
    <property type="project" value="InterPro"/>
</dbReference>
<dbReference type="PANTHER" id="PTHR30632:SF0">
    <property type="entry name" value="SULFATE-BINDING PROTEIN"/>
    <property type="match status" value="1"/>
</dbReference>
<dbReference type="SUPFAM" id="SSF53850">
    <property type="entry name" value="Periplasmic binding protein-like II"/>
    <property type="match status" value="1"/>
</dbReference>
<keyword evidence="4 7" id="KW-0732">Signal</keyword>
<organism evidence="8 9">
    <name type="scientific">Paenibacillus pasadenensis</name>
    <dbReference type="NCBI Taxonomy" id="217090"/>
    <lineage>
        <taxon>Bacteria</taxon>
        <taxon>Bacillati</taxon>
        <taxon>Bacillota</taxon>
        <taxon>Bacilli</taxon>
        <taxon>Bacillales</taxon>
        <taxon>Paenibacillaceae</taxon>
        <taxon>Paenibacillus</taxon>
    </lineage>
</organism>
<dbReference type="PROSITE" id="PS51257">
    <property type="entry name" value="PROKAR_LIPOPROTEIN"/>
    <property type="match status" value="1"/>
</dbReference>
<dbReference type="NCBIfam" id="TIGR01256">
    <property type="entry name" value="modA"/>
    <property type="match status" value="1"/>
</dbReference>
<feature type="binding site" evidence="5">
    <location>
        <position position="188"/>
    </location>
    <ligand>
        <name>molybdate</name>
        <dbReference type="ChEBI" id="CHEBI:36264"/>
    </ligand>
</feature>
<accession>A0A2N5N0Q9</accession>
<evidence type="ECO:0000256" key="3">
    <source>
        <dbReference type="ARBA" id="ARBA00022723"/>
    </source>
</evidence>
<dbReference type="FunFam" id="3.40.190.10:FF:000035">
    <property type="entry name" value="Molybdate ABC transporter substrate-binding protein"/>
    <property type="match status" value="1"/>
</dbReference>
<evidence type="ECO:0000313" key="9">
    <source>
        <dbReference type="Proteomes" id="UP000234789"/>
    </source>
</evidence>
<feature type="binding site" evidence="5">
    <location>
        <position position="233"/>
    </location>
    <ligand>
        <name>molybdate</name>
        <dbReference type="ChEBI" id="CHEBI:36264"/>
    </ligand>
</feature>
<evidence type="ECO:0000256" key="4">
    <source>
        <dbReference type="ARBA" id="ARBA00022729"/>
    </source>
</evidence>
<keyword evidence="2 5" id="KW-0500">Molybdenum</keyword>
<dbReference type="GO" id="GO:0030973">
    <property type="term" value="F:molybdate ion binding"/>
    <property type="evidence" value="ECO:0007669"/>
    <property type="project" value="UniProtKB-ARBA"/>
</dbReference>
<proteinExistence type="inferred from homology"/>
<sequence length="298" mass="30723">MNRYRRFAFPFQSAFFLALAFALLLAGCGQASDSNRTDSGAAAAASPAPSAAASTEPSPQASPADAEPVQLTVSAAASLTGALGQIETAFEAANPNIELNFNFGASGTLQKQIEQGAPADLFLSASTKNMKALSDAGLVDAAHSADLLANKLVLAVSKDSTLAPSGLDALQDAAYSRIAVGIPESVPAGQYAKQALDGAGLWDALKDKLVQAKDVKAVLQMVETGNADAGFVYETDALGSDKAKIALEVDPAAYSPILYPAAVLAESEHPEQAAAFFDYLRSAEALDVFRSFGFSEAP</sequence>
<feature type="signal peptide" evidence="7">
    <location>
        <begin position="1"/>
        <end position="31"/>
    </location>
</feature>
<evidence type="ECO:0000256" key="2">
    <source>
        <dbReference type="ARBA" id="ARBA00022505"/>
    </source>
</evidence>
<dbReference type="InterPro" id="IPR005950">
    <property type="entry name" value="ModA"/>
</dbReference>
<evidence type="ECO:0000313" key="8">
    <source>
        <dbReference type="EMBL" id="PLT43914.1"/>
    </source>
</evidence>
<dbReference type="GO" id="GO:0046872">
    <property type="term" value="F:metal ion binding"/>
    <property type="evidence" value="ECO:0007669"/>
    <property type="project" value="UniProtKB-KW"/>
</dbReference>